<dbReference type="PANTHER" id="PTHR12143:SF43">
    <property type="entry name" value="PUTATIVE-RELATED"/>
    <property type="match status" value="1"/>
</dbReference>
<sequence>MNNLLDVVLAFIVMLGIVQAAASLVDYVNVLAGTSNTYELSTGSATPLMGRPFGFNHWSVQTEPDHDPKRYFNPASRSFYGVRCTHQPSVWLGDYGYFLVNAIISRDEPQQSVSFAPLQTTYKPHYFKSSALYPGNADMGGARIEMTPTEHAAFFRFSFPPKVNSAVLVRLFDYNSSTPVVLDKEGRFSTQTSVNNGGVLPGFAMFINGAIDPPPARMRNVDGSIMLEYDAAENNKRLSVHLRIATSFISNEQAQVNLARELPLCKNFDTFVKEGEDVWQTRLSLVTYDTVQRNSNFLRTFYTNFYRTMLFPRLLGEYDQNNQLGHYSVYTGKVVPGELTTDSGFWDAYRTVYLWLSVAAPDILDRLLEGWVNAYKEAGWLPTWASPGQRGSMVGTMGDVVLGWAIIANKTPHLADDMYAAIRKDAFVERPKNSQFGREGLSAYSDRGYIPVKSSVSEVVSRGLNFAEGDSVIAAAASKLGHYSDASVLYGRAQNALEKSFNTESKLFEPLEASGNWISPFDPSLWSDEFFTEASARQYRFYAPFNVDFLITKYGGREALCEHLENHFSEQVCPVYTSGNFGLLHEETELGLTSEDFGQYGHNNQPSHHVLGIAVAAQCFHVADKYMEKVLTELYTPDGWSGDEDNGEMAAWYMLNSLGFYMIDFAKDELLLFAPLVKGNYTISLLGEKTAVRVENVDLTGGHASSRPYVCEVRWYPLRGNINAAELELDSARSVRGLTRRPEPVDYVVLETRRLARADFVKGGCLVYFTSASRC</sequence>
<dbReference type="PANTHER" id="PTHR12143">
    <property type="entry name" value="PEPTIDE N-GLYCANASE PNGASE -RELATED"/>
    <property type="match status" value="1"/>
</dbReference>
<dbReference type="AlphaFoldDB" id="C5L9Q4"/>
<keyword evidence="4" id="KW-1185">Reference proteome</keyword>
<dbReference type="InterPro" id="IPR012939">
    <property type="entry name" value="Glyco_hydro_92"/>
</dbReference>
<accession>C5L9Q4</accession>
<dbReference type="GO" id="GO:0030246">
    <property type="term" value="F:carbohydrate binding"/>
    <property type="evidence" value="ECO:0007669"/>
    <property type="project" value="InterPro"/>
</dbReference>
<dbReference type="EMBL" id="GG680611">
    <property type="protein sequence ID" value="EER06544.1"/>
    <property type="molecule type" value="Genomic_DNA"/>
</dbReference>
<dbReference type="GO" id="GO:0000224">
    <property type="term" value="F:peptide-N4-(N-acetyl-beta-glucosaminyl)asparagine amidase activity"/>
    <property type="evidence" value="ECO:0007669"/>
    <property type="project" value="TreeGrafter"/>
</dbReference>
<dbReference type="SUPFAM" id="SSF48208">
    <property type="entry name" value="Six-hairpin glycosidases"/>
    <property type="match status" value="1"/>
</dbReference>
<dbReference type="Gene3D" id="1.20.1050.60">
    <property type="entry name" value="alpha-1,2-mannosidase"/>
    <property type="match status" value="1"/>
</dbReference>
<protein>
    <recommendedName>
        <fullName evidence="2">Glycosyl hydrolase family 92 domain-containing protein</fullName>
    </recommendedName>
</protein>
<keyword evidence="1" id="KW-0732">Signal</keyword>
<proteinExistence type="predicted"/>
<dbReference type="Gene3D" id="2.70.98.10">
    <property type="match status" value="1"/>
</dbReference>
<dbReference type="InterPro" id="IPR005887">
    <property type="entry name" value="GH92_a_mannosidase_put"/>
</dbReference>
<evidence type="ECO:0000313" key="3">
    <source>
        <dbReference type="EMBL" id="EER06544.1"/>
    </source>
</evidence>
<dbReference type="GO" id="GO:0005829">
    <property type="term" value="C:cytosol"/>
    <property type="evidence" value="ECO:0007669"/>
    <property type="project" value="TreeGrafter"/>
</dbReference>
<feature type="signal peptide" evidence="1">
    <location>
        <begin position="1"/>
        <end position="20"/>
    </location>
</feature>
<evidence type="ECO:0000256" key="1">
    <source>
        <dbReference type="SAM" id="SignalP"/>
    </source>
</evidence>
<dbReference type="GO" id="GO:0005975">
    <property type="term" value="P:carbohydrate metabolic process"/>
    <property type="evidence" value="ECO:0007669"/>
    <property type="project" value="InterPro"/>
</dbReference>
<dbReference type="InterPro" id="IPR050883">
    <property type="entry name" value="PNGase"/>
</dbReference>
<dbReference type="OrthoDB" id="419909at2759"/>
<name>C5L9Q4_PERM5</name>
<evidence type="ECO:0000313" key="4">
    <source>
        <dbReference type="Proteomes" id="UP000007800"/>
    </source>
</evidence>
<dbReference type="GeneID" id="9055669"/>
<organism evidence="4">
    <name type="scientific">Perkinsus marinus (strain ATCC 50983 / TXsc)</name>
    <dbReference type="NCBI Taxonomy" id="423536"/>
    <lineage>
        <taxon>Eukaryota</taxon>
        <taxon>Sar</taxon>
        <taxon>Alveolata</taxon>
        <taxon>Perkinsozoa</taxon>
        <taxon>Perkinsea</taxon>
        <taxon>Perkinsida</taxon>
        <taxon>Perkinsidae</taxon>
        <taxon>Perkinsus</taxon>
    </lineage>
</organism>
<dbReference type="InParanoid" id="C5L9Q4"/>
<dbReference type="OMA" id="TMVNPQN"/>
<evidence type="ECO:0000259" key="2">
    <source>
        <dbReference type="Pfam" id="PF07971"/>
    </source>
</evidence>
<dbReference type="RefSeq" id="XP_002774728.1">
    <property type="nucleotide sequence ID" value="XM_002774682.1"/>
</dbReference>
<dbReference type="Pfam" id="PF07971">
    <property type="entry name" value="Glyco_hydro_92"/>
    <property type="match status" value="1"/>
</dbReference>
<dbReference type="GO" id="GO:0006516">
    <property type="term" value="P:glycoprotein catabolic process"/>
    <property type="evidence" value="ECO:0007669"/>
    <property type="project" value="TreeGrafter"/>
</dbReference>
<dbReference type="Proteomes" id="UP000007800">
    <property type="component" value="Unassembled WGS sequence"/>
</dbReference>
<dbReference type="Gene3D" id="1.20.1610.10">
    <property type="entry name" value="alpha-1,2-mannosidases domains"/>
    <property type="match status" value="1"/>
</dbReference>
<gene>
    <name evidence="3" type="ORF">Pmar_PMAR024961</name>
</gene>
<reference evidence="3 4" key="1">
    <citation type="submission" date="2008-07" db="EMBL/GenBank/DDBJ databases">
        <authorList>
            <person name="El-Sayed N."/>
            <person name="Caler E."/>
            <person name="Inman J."/>
            <person name="Amedeo P."/>
            <person name="Hass B."/>
            <person name="Wortman J."/>
        </authorList>
    </citation>
    <scope>NUCLEOTIDE SEQUENCE [LARGE SCALE GENOMIC DNA]</scope>
    <source>
        <strain evidence="4">ATCC 50983 / TXsc</strain>
    </source>
</reference>
<dbReference type="Gene3D" id="3.30.2080.10">
    <property type="entry name" value="GH92 mannosidase domain"/>
    <property type="match status" value="1"/>
</dbReference>
<dbReference type="NCBIfam" id="TIGR01180">
    <property type="entry name" value="aman2_put"/>
    <property type="match status" value="1"/>
</dbReference>
<feature type="domain" description="Glycosyl hydrolase family 92" evidence="2">
    <location>
        <begin position="253"/>
        <end position="713"/>
    </location>
</feature>
<feature type="chain" id="PRO_5002954671" description="Glycosyl hydrolase family 92 domain-containing protein" evidence="1">
    <location>
        <begin position="21"/>
        <end position="775"/>
    </location>
</feature>
<dbReference type="InterPro" id="IPR014718">
    <property type="entry name" value="GH-type_carb-bd"/>
</dbReference>
<dbReference type="InterPro" id="IPR008928">
    <property type="entry name" value="6-hairpin_glycosidase_sf"/>
</dbReference>